<dbReference type="GO" id="GO:0005886">
    <property type="term" value="C:plasma membrane"/>
    <property type="evidence" value="ECO:0007669"/>
    <property type="project" value="UniProtKB-SubCell"/>
</dbReference>
<comment type="similarity">
    <text evidence="3 10">Belongs to the glycosyl hydrolase 72 family.</text>
</comment>
<dbReference type="Pfam" id="PF03198">
    <property type="entry name" value="Glyco_hydro_72"/>
    <property type="match status" value="1"/>
</dbReference>
<feature type="region of interest" description="Disordered" evidence="11">
    <location>
        <begin position="389"/>
        <end position="421"/>
    </location>
</feature>
<comment type="subcellular location">
    <subcellularLocation>
        <location evidence="1">Cell envelope</location>
    </subcellularLocation>
    <subcellularLocation>
        <location evidence="10">Cell membrane</location>
        <topology evidence="10">Lipid-anchor</topology>
        <topology evidence="10">GPI-anchor</topology>
    </subcellularLocation>
    <subcellularLocation>
        <location evidence="2">Membrane</location>
        <topology evidence="2">Lipid-anchor</topology>
        <topology evidence="2">GPI-anchor</topology>
    </subcellularLocation>
</comment>
<feature type="compositionally biased region" description="Low complexity" evidence="11">
    <location>
        <begin position="389"/>
        <end position="420"/>
    </location>
</feature>
<keyword evidence="5 10" id="KW-0808">Transferase</keyword>
<keyword evidence="7 10" id="KW-0472">Membrane</keyword>
<evidence type="ECO:0000256" key="6">
    <source>
        <dbReference type="ARBA" id="ARBA00022729"/>
    </source>
</evidence>
<organism evidence="12 13">
    <name type="scientific">Ogataea polymorpha</name>
    <dbReference type="NCBI Taxonomy" id="460523"/>
    <lineage>
        <taxon>Eukaryota</taxon>
        <taxon>Fungi</taxon>
        <taxon>Dikarya</taxon>
        <taxon>Ascomycota</taxon>
        <taxon>Saccharomycotina</taxon>
        <taxon>Pichiomycetes</taxon>
        <taxon>Pichiales</taxon>
        <taxon>Pichiaceae</taxon>
        <taxon>Ogataea</taxon>
    </lineage>
</organism>
<evidence type="ECO:0000256" key="7">
    <source>
        <dbReference type="ARBA" id="ARBA00023136"/>
    </source>
</evidence>
<keyword evidence="9 10" id="KW-0449">Lipoprotein</keyword>
<dbReference type="OrthoDB" id="421038at2759"/>
<dbReference type="PANTHER" id="PTHR31468:SF5">
    <property type="entry name" value="1,3-BETA-GLUCANOSYLTRANSFERASE GAS5"/>
    <property type="match status" value="1"/>
</dbReference>
<dbReference type="GO" id="GO:0009277">
    <property type="term" value="C:fungal-type cell wall"/>
    <property type="evidence" value="ECO:0007669"/>
    <property type="project" value="UniProtKB-ARBA"/>
</dbReference>
<keyword evidence="13" id="KW-1185">Reference proteome</keyword>
<dbReference type="GO" id="GO:0031505">
    <property type="term" value="P:fungal-type cell wall organization"/>
    <property type="evidence" value="ECO:0007669"/>
    <property type="project" value="TreeGrafter"/>
</dbReference>
<reference evidence="12" key="2">
    <citation type="submission" date="2021-01" db="EMBL/GenBank/DDBJ databases">
        <authorList>
            <person name="Schikora-Tamarit M.A."/>
        </authorList>
    </citation>
    <scope>NUCLEOTIDE SEQUENCE</scope>
    <source>
        <strain evidence="12">NCAIM Y.01608</strain>
    </source>
</reference>
<gene>
    <name evidence="12" type="ORF">OGATHE_002679</name>
</gene>
<dbReference type="InterPro" id="IPR017853">
    <property type="entry name" value="GH"/>
</dbReference>
<dbReference type="GO" id="GO:0042124">
    <property type="term" value="F:1,3-beta-glucanosyltransferase activity"/>
    <property type="evidence" value="ECO:0007669"/>
    <property type="project" value="TreeGrafter"/>
</dbReference>
<evidence type="ECO:0000256" key="3">
    <source>
        <dbReference type="ARBA" id="ARBA00007528"/>
    </source>
</evidence>
<dbReference type="InterPro" id="IPR004886">
    <property type="entry name" value="Glucanosyltransferase"/>
</dbReference>
<evidence type="ECO:0000256" key="2">
    <source>
        <dbReference type="ARBA" id="ARBA00004589"/>
    </source>
</evidence>
<evidence type="ECO:0000313" key="13">
    <source>
        <dbReference type="Proteomes" id="UP000788993"/>
    </source>
</evidence>
<dbReference type="EC" id="2.4.1.-" evidence="10"/>
<dbReference type="FunFam" id="3.20.20.80:FF:000032">
    <property type="entry name" value="1,3-beta-glucanosyltransferase"/>
    <property type="match status" value="1"/>
</dbReference>
<feature type="chain" id="PRO_5040531055" description="1,3-beta-glucanosyltransferase" evidence="10">
    <location>
        <begin position="17"/>
        <end position="443"/>
    </location>
</feature>
<protein>
    <recommendedName>
        <fullName evidence="10">1,3-beta-glucanosyltransferase</fullName>
        <ecNumber evidence="10">2.4.1.-</ecNumber>
    </recommendedName>
</protein>
<evidence type="ECO:0000256" key="1">
    <source>
        <dbReference type="ARBA" id="ARBA00004196"/>
    </source>
</evidence>
<name>A0A9P8PEL2_9ASCO</name>
<dbReference type="GO" id="GO:0098552">
    <property type="term" value="C:side of membrane"/>
    <property type="evidence" value="ECO:0007669"/>
    <property type="project" value="UniProtKB-KW"/>
</dbReference>
<evidence type="ECO:0000256" key="9">
    <source>
        <dbReference type="ARBA" id="ARBA00023288"/>
    </source>
</evidence>
<evidence type="ECO:0000256" key="5">
    <source>
        <dbReference type="ARBA" id="ARBA00022679"/>
    </source>
</evidence>
<proteinExistence type="inferred from homology"/>
<feature type="signal peptide" evidence="10">
    <location>
        <begin position="1"/>
        <end position="16"/>
    </location>
</feature>
<reference evidence="12" key="1">
    <citation type="journal article" date="2021" name="Open Biol.">
        <title>Shared evolutionary footprints suggest mitochondrial oxidative damage underlies multiple complex I losses in fungi.</title>
        <authorList>
            <person name="Schikora-Tamarit M.A."/>
            <person name="Marcet-Houben M."/>
            <person name="Nosek J."/>
            <person name="Gabaldon T."/>
        </authorList>
    </citation>
    <scope>NUCLEOTIDE SEQUENCE</scope>
    <source>
        <strain evidence="12">NCAIM Y.01608</strain>
    </source>
</reference>
<dbReference type="Gene3D" id="3.20.20.80">
    <property type="entry name" value="Glycosidases"/>
    <property type="match status" value="1"/>
</dbReference>
<dbReference type="SUPFAM" id="SSF51445">
    <property type="entry name" value="(Trans)glycosidases"/>
    <property type="match status" value="1"/>
</dbReference>
<comment type="function">
    <text evidence="10">Splits internally a 1,3-beta-glucan molecule and transfers the newly generated reducing end (the donor) to the non-reducing end of another 1,3-beta-glucan molecule (the acceptor) forming a 1,3-beta linkage, resulting in the elongation of 1,3-beta-glucan chains in the cell wall.</text>
</comment>
<sequence>MKYSFLFSLLIGSVAASLPAINVTGNAFLNSETGERFYIRGVDYQPGGSSNLTDPLADVEVCSRDIPYFKDLGLNTIRVYSVDNTLSHSECMEKLADAGIYLILDVTTPGTSISRSNPGCSYNADFLQNIFATVDAFANYTNVLGFFAGNEVVNNEDVLFTAPYIKATVRDLKKYIKARDYRQIPVGYSAADVSSVRLELAEYLNCGNDSTARIDMLGVNDYSWCGHSSFTQSGYSEKVKMYTGYSVPMFFSEYGCNTQGTRQFSEVASIYSTQMSSVFSGGLVYEYSQEDSNYGLVEIDGDSVSTLDDYTNLKSMLNSTSDPQGSGGYSTSYKPSECPTDWNFTITVPDTPEDAQTYFENGAGTGYGFEAETQESCDYDDFSSVSSQSVTSSSSSTASSSSTRASSSSSSPTTSSSSSRGAGAQMQASAFYSILMVWSALLI</sequence>
<dbReference type="AlphaFoldDB" id="A0A9P8PEL2"/>
<evidence type="ECO:0000256" key="8">
    <source>
        <dbReference type="ARBA" id="ARBA00023180"/>
    </source>
</evidence>
<keyword evidence="8" id="KW-0325">Glycoprotein</keyword>
<evidence type="ECO:0000256" key="10">
    <source>
        <dbReference type="RuleBase" id="RU361209"/>
    </source>
</evidence>
<evidence type="ECO:0000256" key="11">
    <source>
        <dbReference type="SAM" id="MobiDB-lite"/>
    </source>
</evidence>
<accession>A0A9P8PEL2</accession>
<dbReference type="EMBL" id="JAEUBD010000983">
    <property type="protein sequence ID" value="KAH3669867.1"/>
    <property type="molecule type" value="Genomic_DNA"/>
</dbReference>
<dbReference type="Proteomes" id="UP000788993">
    <property type="component" value="Unassembled WGS sequence"/>
</dbReference>
<dbReference type="PANTHER" id="PTHR31468">
    <property type="entry name" value="1,3-BETA-GLUCANOSYLTRANSFERASE GAS1"/>
    <property type="match status" value="1"/>
</dbReference>
<keyword evidence="4 10" id="KW-0336">GPI-anchor</keyword>
<evidence type="ECO:0000256" key="4">
    <source>
        <dbReference type="ARBA" id="ARBA00022622"/>
    </source>
</evidence>
<comment type="caution">
    <text evidence="12">The sequence shown here is derived from an EMBL/GenBank/DDBJ whole genome shotgun (WGS) entry which is preliminary data.</text>
</comment>
<evidence type="ECO:0000313" key="12">
    <source>
        <dbReference type="EMBL" id="KAH3669867.1"/>
    </source>
</evidence>
<keyword evidence="6 10" id="KW-0732">Signal</keyword>
<dbReference type="GO" id="GO:0071970">
    <property type="term" value="P:fungal-type cell wall (1-&gt;3)-beta-D-glucan biosynthetic process"/>
    <property type="evidence" value="ECO:0007669"/>
    <property type="project" value="TreeGrafter"/>
</dbReference>